<comment type="caution">
    <text evidence="2">The sequence shown here is derived from an EMBL/GenBank/DDBJ whole genome shotgun (WGS) entry which is preliminary data.</text>
</comment>
<keyword evidence="1" id="KW-1133">Transmembrane helix</keyword>
<gene>
    <name evidence="2" type="ORF">DW753_05835</name>
</gene>
<dbReference type="Proteomes" id="UP000285290">
    <property type="component" value="Unassembled WGS sequence"/>
</dbReference>
<keyword evidence="1" id="KW-0472">Membrane</keyword>
<feature type="transmembrane region" description="Helical" evidence="1">
    <location>
        <begin position="50"/>
        <end position="68"/>
    </location>
</feature>
<name>A0A414IVI5_9FIRM</name>
<evidence type="ECO:0000313" key="2">
    <source>
        <dbReference type="EMBL" id="RHE32967.1"/>
    </source>
</evidence>
<keyword evidence="1" id="KW-0812">Transmembrane</keyword>
<organism evidence="2 3">
    <name type="scientific">Agathobacter rectalis</name>
    <dbReference type="NCBI Taxonomy" id="39491"/>
    <lineage>
        <taxon>Bacteria</taxon>
        <taxon>Bacillati</taxon>
        <taxon>Bacillota</taxon>
        <taxon>Clostridia</taxon>
        <taxon>Lachnospirales</taxon>
        <taxon>Lachnospiraceae</taxon>
        <taxon>Agathobacter</taxon>
    </lineage>
</organism>
<evidence type="ECO:0000256" key="1">
    <source>
        <dbReference type="SAM" id="Phobius"/>
    </source>
</evidence>
<protein>
    <submittedName>
        <fullName evidence="2">Uncharacterized protein</fullName>
    </submittedName>
</protein>
<proteinExistence type="predicted"/>
<dbReference type="AlphaFoldDB" id="A0A414IVI5"/>
<dbReference type="EMBL" id="QSKC01000005">
    <property type="protein sequence ID" value="RHE32967.1"/>
    <property type="molecule type" value="Genomic_DNA"/>
</dbReference>
<accession>A0A414IVI5</accession>
<reference evidence="2 3" key="1">
    <citation type="submission" date="2018-08" db="EMBL/GenBank/DDBJ databases">
        <title>A genome reference for cultivated species of the human gut microbiota.</title>
        <authorList>
            <person name="Zou Y."/>
            <person name="Xue W."/>
            <person name="Luo G."/>
        </authorList>
    </citation>
    <scope>NUCLEOTIDE SEQUENCE [LARGE SCALE GENOMIC DNA]</scope>
    <source>
        <strain evidence="2 3">AM29-10</strain>
    </source>
</reference>
<evidence type="ECO:0000313" key="3">
    <source>
        <dbReference type="Proteomes" id="UP000285290"/>
    </source>
</evidence>
<sequence>MGGQIPFSFPKNLDFKPLQTKVRILPWQMNSTRIIKFSYLKMPCNAEFCVVLSAFLGIKFFLLIITLFSKYFKPVQFKAMCSSQIVVS</sequence>